<dbReference type="PANTHER" id="PTHR46558:SF11">
    <property type="entry name" value="HTH-TYPE TRANSCRIPTIONAL REGULATOR XRE"/>
    <property type="match status" value="1"/>
</dbReference>
<dbReference type="CDD" id="cd00093">
    <property type="entry name" value="HTH_XRE"/>
    <property type="match status" value="1"/>
</dbReference>
<dbReference type="GO" id="GO:0003677">
    <property type="term" value="F:DNA binding"/>
    <property type="evidence" value="ECO:0007669"/>
    <property type="project" value="UniProtKB-KW"/>
</dbReference>
<dbReference type="Gene3D" id="1.10.260.40">
    <property type="entry name" value="lambda repressor-like DNA-binding domains"/>
    <property type="match status" value="1"/>
</dbReference>
<proteinExistence type="predicted"/>
<dbReference type="EMBL" id="CP029252">
    <property type="protein sequence ID" value="AZA23313.1"/>
    <property type="molecule type" value="Genomic_DNA"/>
</dbReference>
<feature type="domain" description="HTH cro/C1-type" evidence="2">
    <location>
        <begin position="13"/>
        <end position="67"/>
    </location>
</feature>
<dbReference type="EMBL" id="CP031021">
    <property type="protein sequence ID" value="AZA17962.1"/>
    <property type="molecule type" value="Genomic_DNA"/>
</dbReference>
<sequence>MSDKKEFKHNNRLKELRKDKGLSQQALAQQIGVHYRTLQNWENGKTHIKPEKAEQLASFFNVPVVYLLGYEDIDDLITDTESSLKKEVEEQQKTRQQASDHYDYFLETIFEVLSTFKEGTKENKLEQKETLELIDTLDYLVNSLDKWNKKLYESQTMLLKYDKLKQKIDYSKQELKNLK</sequence>
<dbReference type="AlphaFoldDB" id="A0A3G6K041"/>
<evidence type="ECO:0000259" key="2">
    <source>
        <dbReference type="PROSITE" id="PS50943"/>
    </source>
</evidence>
<gene>
    <name evidence="4" type="ORF">DF198_04015</name>
    <name evidence="3" type="ORF">DQL92_04000</name>
</gene>
<dbReference type="SUPFAM" id="SSF47413">
    <property type="entry name" value="lambda repressor-like DNA-binding domains"/>
    <property type="match status" value="1"/>
</dbReference>
<dbReference type="InterPro" id="IPR010982">
    <property type="entry name" value="Lambda_DNA-bd_dom_sf"/>
</dbReference>
<dbReference type="PANTHER" id="PTHR46558">
    <property type="entry name" value="TRACRIPTIONAL REGULATORY PROTEIN-RELATED-RELATED"/>
    <property type="match status" value="1"/>
</dbReference>
<dbReference type="RefSeq" id="WP_180478411.1">
    <property type="nucleotide sequence ID" value="NZ_LR822037.1"/>
</dbReference>
<organism evidence="4">
    <name type="scientific">Streptococcus thermophilus</name>
    <dbReference type="NCBI Taxonomy" id="1308"/>
    <lineage>
        <taxon>Bacteria</taxon>
        <taxon>Bacillati</taxon>
        <taxon>Bacillota</taxon>
        <taxon>Bacilli</taxon>
        <taxon>Lactobacillales</taxon>
        <taxon>Streptococcaceae</taxon>
        <taxon>Streptococcus</taxon>
    </lineage>
</organism>
<dbReference type="InterPro" id="IPR001387">
    <property type="entry name" value="Cro/C1-type_HTH"/>
</dbReference>
<dbReference type="PROSITE" id="PS50943">
    <property type="entry name" value="HTH_CROC1"/>
    <property type="match status" value="1"/>
</dbReference>
<evidence type="ECO:0000313" key="3">
    <source>
        <dbReference type="EMBL" id="AZA17962.1"/>
    </source>
</evidence>
<evidence type="ECO:0000256" key="1">
    <source>
        <dbReference type="ARBA" id="ARBA00023125"/>
    </source>
</evidence>
<dbReference type="SMART" id="SM00530">
    <property type="entry name" value="HTH_XRE"/>
    <property type="match status" value="1"/>
</dbReference>
<reference evidence="4" key="1">
    <citation type="submission" date="2018-05" db="EMBL/GenBank/DDBJ databases">
        <authorList>
            <person name="Somerville V."/>
        </authorList>
    </citation>
    <scope>NUCLEOTIDE SEQUENCE</scope>
    <source>
        <strain evidence="4">NWC_1_1</strain>
        <strain evidence="3">NWC_2_1</strain>
    </source>
</reference>
<keyword evidence="1" id="KW-0238">DNA-binding</keyword>
<evidence type="ECO:0000313" key="4">
    <source>
        <dbReference type="EMBL" id="AZA23313.1"/>
    </source>
</evidence>
<accession>A0A3G6K041</accession>
<name>A0A3G6K041_STRTR</name>
<dbReference type="Pfam" id="PF01381">
    <property type="entry name" value="HTH_3"/>
    <property type="match status" value="1"/>
</dbReference>
<protein>
    <submittedName>
        <fullName evidence="3">Helix-turn-helix domain-containing protein</fullName>
    </submittedName>
</protein>